<evidence type="ECO:0000259" key="2">
    <source>
        <dbReference type="PROSITE" id="PS50878"/>
    </source>
</evidence>
<dbReference type="CDD" id="cd01651">
    <property type="entry name" value="RT_G2_intron"/>
    <property type="match status" value="1"/>
</dbReference>
<dbReference type="InterPro" id="IPR043502">
    <property type="entry name" value="DNA/RNA_pol_sf"/>
</dbReference>
<evidence type="ECO:0000313" key="4">
    <source>
        <dbReference type="Proteomes" id="UP000231409"/>
    </source>
</evidence>
<dbReference type="NCBIfam" id="TIGR04416">
    <property type="entry name" value="group_II_RT_mat"/>
    <property type="match status" value="1"/>
</dbReference>
<keyword evidence="3" id="KW-0548">Nucleotidyltransferase</keyword>
<comment type="similarity">
    <text evidence="1">Belongs to the bacterial reverse transcriptase family.</text>
</comment>
<gene>
    <name evidence="3" type="primary">ltrA</name>
    <name evidence="3" type="ORF">CLH61_18215</name>
</gene>
<comment type="caution">
    <text evidence="3">The sequence shown here is derived from an EMBL/GenBank/DDBJ whole genome shotgun (WGS) entry which is preliminary data.</text>
</comment>
<keyword evidence="3" id="KW-0808">Transferase</keyword>
<evidence type="ECO:0000256" key="1">
    <source>
        <dbReference type="ARBA" id="ARBA00034120"/>
    </source>
</evidence>
<dbReference type="Proteomes" id="UP000231409">
    <property type="component" value="Unassembled WGS sequence"/>
</dbReference>
<sequence length="507" mass="59056">MIISEMQRKLATWTTTDPTRRVDRLLRLIAQPDWLAEAARVTLSSKGANTPGIDGEIKLTVQDRLPAILQQIRSDLLSDVYQPLQARRVYIPKANGKQRPLGIPTLRDRIVQRAMLMAMEPMWESDFHTLSYGFRPERSVHHAIRTVKLQLTDNKETRGRWVIEGDLSSYFDTVHHRLLMKAVRRRIRDRRFLNLLWRFIKAGHIDAGLFRAASEGVPQGGVISPLLSNIMLHEFDQYLNRRYLGKKARKDRWYWNHSIRIGRSSAIRENRQWKPAVAYCRYADDFVVIVKGTKAQAEAIREECREMLEGTLKLTLNMDKTKITHVNDGFVFLGHRIIRKRSRYGDMRVVTTIPRDKARNFAASLTAKLSGNYSESKIDMVESINRKLKGWAAFYQFVDYKAKVFSYIDGVVFWKLAHWLGRKYRSRLKPLMRHWFKAPASGQSKTWVLYGKTNQGLFSGAILYRLVGHGKKRFRWRLPEGNPYLRTESRNTWTSRFPEVAMAFASV</sequence>
<dbReference type="GO" id="GO:0003964">
    <property type="term" value="F:RNA-directed DNA polymerase activity"/>
    <property type="evidence" value="ECO:0007669"/>
    <property type="project" value="UniProtKB-KW"/>
</dbReference>
<dbReference type="PANTHER" id="PTHR34047:SF8">
    <property type="entry name" value="PROTEIN YKFC"/>
    <property type="match status" value="1"/>
</dbReference>
<proteinExistence type="inferred from homology"/>
<dbReference type="Pfam" id="PF08388">
    <property type="entry name" value="GIIM"/>
    <property type="match status" value="1"/>
</dbReference>
<dbReference type="RefSeq" id="WP_099616115.1">
    <property type="nucleotide sequence ID" value="NZ_KZ319388.1"/>
</dbReference>
<evidence type="ECO:0000313" key="3">
    <source>
        <dbReference type="EMBL" id="PHQ13469.1"/>
    </source>
</evidence>
<feature type="domain" description="Reverse transcriptase" evidence="2">
    <location>
        <begin position="72"/>
        <end position="337"/>
    </location>
</feature>
<dbReference type="AlphaFoldDB" id="A0A2G1UGB5"/>
<dbReference type="Pfam" id="PF00078">
    <property type="entry name" value="RVT_1"/>
    <property type="match status" value="1"/>
</dbReference>
<name>A0A2G1UGB5_9GAMM</name>
<keyword evidence="3" id="KW-0695">RNA-directed DNA polymerase</keyword>
<dbReference type="InterPro" id="IPR030931">
    <property type="entry name" value="Group_II_RT_mat"/>
</dbReference>
<organism evidence="3 4">
    <name type="scientific">Marinobacter profundi</name>
    <dbReference type="NCBI Taxonomy" id="2666256"/>
    <lineage>
        <taxon>Bacteria</taxon>
        <taxon>Pseudomonadati</taxon>
        <taxon>Pseudomonadota</taxon>
        <taxon>Gammaproteobacteria</taxon>
        <taxon>Pseudomonadales</taxon>
        <taxon>Marinobacteraceae</taxon>
        <taxon>Marinobacter</taxon>
    </lineage>
</organism>
<dbReference type="PROSITE" id="PS50878">
    <property type="entry name" value="RT_POL"/>
    <property type="match status" value="1"/>
</dbReference>
<dbReference type="InterPro" id="IPR051083">
    <property type="entry name" value="GrpII_Intron_Splice-Mob/Def"/>
</dbReference>
<dbReference type="InterPro" id="IPR000477">
    <property type="entry name" value="RT_dom"/>
</dbReference>
<dbReference type="InterPro" id="IPR013597">
    <property type="entry name" value="Mat_intron_G2"/>
</dbReference>
<dbReference type="EMBL" id="NTFH01000029">
    <property type="protein sequence ID" value="PHQ13469.1"/>
    <property type="molecule type" value="Genomic_DNA"/>
</dbReference>
<accession>A0A2G1UGB5</accession>
<reference evidence="3 4" key="1">
    <citation type="submission" date="2017-09" db="EMBL/GenBank/DDBJ databases">
        <title>The draft genome sequences of Marinobacter sp. PWS21.</title>
        <authorList>
            <person name="Cao J."/>
        </authorList>
    </citation>
    <scope>NUCLEOTIDE SEQUENCE [LARGE SCALE GENOMIC DNA]</scope>
    <source>
        <strain evidence="3 4">PWS21</strain>
    </source>
</reference>
<dbReference type="PANTHER" id="PTHR34047">
    <property type="entry name" value="NUCLEAR INTRON MATURASE 1, MITOCHONDRIAL-RELATED"/>
    <property type="match status" value="1"/>
</dbReference>
<protein>
    <submittedName>
        <fullName evidence="3">Group II intron reverse transcriptase/maturase</fullName>
    </submittedName>
</protein>
<dbReference type="SUPFAM" id="SSF56672">
    <property type="entry name" value="DNA/RNA polymerases"/>
    <property type="match status" value="1"/>
</dbReference>
<keyword evidence="4" id="KW-1185">Reference proteome</keyword>